<sequence>MDPEFETSPWPLVVVGLIGGGGALAAYMDGRPALTALVCVATLASMVIVHRMARDKD</sequence>
<keyword evidence="1" id="KW-1133">Transmembrane helix</keyword>
<protein>
    <submittedName>
        <fullName evidence="2">Uncharacterized protein</fullName>
    </submittedName>
</protein>
<organism evidence="2">
    <name type="scientific">Caulobacter sp. 73W</name>
    <dbReference type="NCBI Taxonomy" id="3161137"/>
    <lineage>
        <taxon>Bacteria</taxon>
        <taxon>Pseudomonadati</taxon>
        <taxon>Pseudomonadota</taxon>
        <taxon>Alphaproteobacteria</taxon>
        <taxon>Caulobacterales</taxon>
        <taxon>Caulobacteraceae</taxon>
        <taxon>Caulobacter</taxon>
    </lineage>
</organism>
<keyword evidence="1" id="KW-0812">Transmembrane</keyword>
<dbReference type="AlphaFoldDB" id="A0AB39KP56"/>
<accession>A0AB39KP56</accession>
<dbReference type="EMBL" id="CP158375">
    <property type="protein sequence ID" value="XDO95465.1"/>
    <property type="molecule type" value="Genomic_DNA"/>
</dbReference>
<evidence type="ECO:0000313" key="2">
    <source>
        <dbReference type="EMBL" id="XDO95465.1"/>
    </source>
</evidence>
<feature type="transmembrane region" description="Helical" evidence="1">
    <location>
        <begin position="34"/>
        <end position="53"/>
    </location>
</feature>
<evidence type="ECO:0000256" key="1">
    <source>
        <dbReference type="SAM" id="Phobius"/>
    </source>
</evidence>
<keyword evidence="1" id="KW-0472">Membrane</keyword>
<proteinExistence type="predicted"/>
<dbReference type="RefSeq" id="WP_369058314.1">
    <property type="nucleotide sequence ID" value="NZ_CP158375.1"/>
</dbReference>
<reference evidence="2" key="1">
    <citation type="submission" date="2024-06" db="EMBL/GenBank/DDBJ databases">
        <title>Caulobacter inopinatus, sp. nov.</title>
        <authorList>
            <person name="Donachie S.P."/>
        </authorList>
    </citation>
    <scope>NUCLEOTIDE SEQUENCE</scope>
    <source>
        <strain evidence="2">73W</strain>
    </source>
</reference>
<feature type="transmembrane region" description="Helical" evidence="1">
    <location>
        <begin position="12"/>
        <end position="28"/>
    </location>
</feature>
<gene>
    <name evidence="2" type="ORF">ABOZ73_11635</name>
</gene>
<name>A0AB39KP56_9CAUL</name>